<name>A0A151Z8H9_TIELA</name>
<gene>
    <name evidence="2" type="ORF">DLAC_08850</name>
</gene>
<keyword evidence="1" id="KW-1133">Transmembrane helix</keyword>
<proteinExistence type="predicted"/>
<keyword evidence="1" id="KW-0472">Membrane</keyword>
<feature type="transmembrane region" description="Helical" evidence="1">
    <location>
        <begin position="66"/>
        <end position="88"/>
    </location>
</feature>
<reference evidence="2 3" key="1">
    <citation type="submission" date="2015-12" db="EMBL/GenBank/DDBJ databases">
        <title>Dictyostelia acquired genes for synthesis and detection of signals that induce cell-type specialization by lateral gene transfer from prokaryotes.</title>
        <authorList>
            <person name="Gloeckner G."/>
            <person name="Schaap P."/>
        </authorList>
    </citation>
    <scope>NUCLEOTIDE SEQUENCE [LARGE SCALE GENOMIC DNA]</scope>
    <source>
        <strain evidence="2 3">TK</strain>
    </source>
</reference>
<comment type="caution">
    <text evidence="2">The sequence shown here is derived from an EMBL/GenBank/DDBJ whole genome shotgun (WGS) entry which is preliminary data.</text>
</comment>
<evidence type="ECO:0000256" key="1">
    <source>
        <dbReference type="SAM" id="Phobius"/>
    </source>
</evidence>
<accession>A0A151Z8H9</accession>
<dbReference type="AlphaFoldDB" id="A0A151Z8H9"/>
<sequence length="217" mass="24912">MIVTTNTNATFKLKSKYSGSFVIGFLLEKSEIPYPLSNIHMNELETAVDHYNTSYDEFRFKLSLKLIWKEALIAIIGLIISMFGALLITTQYGLWLLVLGMVFYSASVFIFMIKFLKRKKALFAKLNEITDKLNIGQYGNSSLYFQYNLTEKGRSLYFISVSYPIPTQDGNNSQPIKYIFQSQPIQPIQPIPTYQIQPKINNEPNQKTPLLSDHITI</sequence>
<keyword evidence="1" id="KW-0812">Transmembrane</keyword>
<feature type="transmembrane region" description="Helical" evidence="1">
    <location>
        <begin position="94"/>
        <end position="116"/>
    </location>
</feature>
<dbReference type="EMBL" id="LODT01000037">
    <property type="protein sequence ID" value="KYQ90247.1"/>
    <property type="molecule type" value="Genomic_DNA"/>
</dbReference>
<dbReference type="Proteomes" id="UP000076078">
    <property type="component" value="Unassembled WGS sequence"/>
</dbReference>
<evidence type="ECO:0000313" key="3">
    <source>
        <dbReference type="Proteomes" id="UP000076078"/>
    </source>
</evidence>
<protein>
    <submittedName>
        <fullName evidence="2">Uncharacterized protein</fullName>
    </submittedName>
</protein>
<dbReference type="InParanoid" id="A0A151Z8H9"/>
<keyword evidence="3" id="KW-1185">Reference proteome</keyword>
<evidence type="ECO:0000313" key="2">
    <source>
        <dbReference type="EMBL" id="KYQ90247.1"/>
    </source>
</evidence>
<organism evidence="2 3">
    <name type="scientific">Tieghemostelium lacteum</name>
    <name type="common">Slime mold</name>
    <name type="synonym">Dictyostelium lacteum</name>
    <dbReference type="NCBI Taxonomy" id="361077"/>
    <lineage>
        <taxon>Eukaryota</taxon>
        <taxon>Amoebozoa</taxon>
        <taxon>Evosea</taxon>
        <taxon>Eumycetozoa</taxon>
        <taxon>Dictyostelia</taxon>
        <taxon>Dictyosteliales</taxon>
        <taxon>Raperosteliaceae</taxon>
        <taxon>Tieghemostelium</taxon>
    </lineage>
</organism>